<dbReference type="Proteomes" id="UP000611723">
    <property type="component" value="Unassembled WGS sequence"/>
</dbReference>
<dbReference type="InterPro" id="IPR012347">
    <property type="entry name" value="Ferritin-like"/>
</dbReference>
<reference evidence="2" key="1">
    <citation type="submission" date="2021-01" db="EMBL/GenBank/DDBJ databases">
        <title>Marivirga aurantiaca sp. nov., isolated from intertidal surface sediments.</title>
        <authorList>
            <person name="Zhang M."/>
        </authorList>
    </citation>
    <scope>NUCLEOTIDE SEQUENCE</scope>
    <source>
        <strain evidence="2">S37H4</strain>
    </source>
</reference>
<sequence length="147" mass="16946">MKNSNQTTINYLNKLISIIEMGKESYQQAAEKVLDPRLKEEILKIYQEKHEFSVQLQQEVIKLNGVPKKDINQVEALRILGPDLKSALTSGDRFAVMNVCISVEEIAIEEYKNTLENQEFPLRIKEVITQQLDGIERAFLFMATQFV</sequence>
<protein>
    <submittedName>
        <fullName evidence="2">PA2169 family four-helix-bundle protein</fullName>
    </submittedName>
</protein>
<accession>A0A934WVY9</accession>
<dbReference type="InterPro" id="IPR011971">
    <property type="entry name" value="CHP02284"/>
</dbReference>
<evidence type="ECO:0000313" key="2">
    <source>
        <dbReference type="EMBL" id="MBK6264063.1"/>
    </source>
</evidence>
<dbReference type="InterPro" id="IPR009078">
    <property type="entry name" value="Ferritin-like_SF"/>
</dbReference>
<dbReference type="EMBL" id="JAEQBW010000001">
    <property type="protein sequence ID" value="MBK6264063.1"/>
    <property type="molecule type" value="Genomic_DNA"/>
</dbReference>
<dbReference type="Gene3D" id="1.20.1260.10">
    <property type="match status" value="1"/>
</dbReference>
<organism evidence="2 3">
    <name type="scientific">Marivirga aurantiaca</name>
    <dbReference type="NCBI Taxonomy" id="2802615"/>
    <lineage>
        <taxon>Bacteria</taxon>
        <taxon>Pseudomonadati</taxon>
        <taxon>Bacteroidota</taxon>
        <taxon>Cytophagia</taxon>
        <taxon>Cytophagales</taxon>
        <taxon>Marivirgaceae</taxon>
        <taxon>Marivirga</taxon>
    </lineage>
</organism>
<gene>
    <name evidence="2" type="ORF">JKA74_03360</name>
</gene>
<keyword evidence="3" id="KW-1185">Reference proteome</keyword>
<evidence type="ECO:0000259" key="1">
    <source>
        <dbReference type="Pfam" id="PF09537"/>
    </source>
</evidence>
<dbReference type="RefSeq" id="WP_201429741.1">
    <property type="nucleotide sequence ID" value="NZ_JAEQBW010000001.1"/>
</dbReference>
<dbReference type="Pfam" id="PF09537">
    <property type="entry name" value="DUF2383"/>
    <property type="match status" value="1"/>
</dbReference>
<evidence type="ECO:0000313" key="3">
    <source>
        <dbReference type="Proteomes" id="UP000611723"/>
    </source>
</evidence>
<dbReference type="NCBIfam" id="TIGR02284">
    <property type="entry name" value="PA2169 family four-helix-bundle protein"/>
    <property type="match status" value="1"/>
</dbReference>
<dbReference type="AlphaFoldDB" id="A0A934WVY9"/>
<feature type="domain" description="DUF2383" evidence="1">
    <location>
        <begin position="8"/>
        <end position="116"/>
    </location>
</feature>
<proteinExistence type="predicted"/>
<dbReference type="InterPro" id="IPR019052">
    <property type="entry name" value="DUF2383"/>
</dbReference>
<name>A0A934WVY9_9BACT</name>
<dbReference type="SUPFAM" id="SSF47240">
    <property type="entry name" value="Ferritin-like"/>
    <property type="match status" value="1"/>
</dbReference>
<comment type="caution">
    <text evidence="2">The sequence shown here is derived from an EMBL/GenBank/DDBJ whole genome shotgun (WGS) entry which is preliminary data.</text>
</comment>